<name>A0A9P7JRB1_9AGAM</name>
<gene>
    <name evidence="3" type="ORF">F5147DRAFT_776337</name>
    <name evidence="2" type="ORF">F5147DRAFT_782915</name>
</gene>
<proteinExistence type="predicted"/>
<feature type="compositionally biased region" description="Polar residues" evidence="1">
    <location>
        <begin position="546"/>
        <end position="558"/>
    </location>
</feature>
<accession>A0A9P7JRB1</accession>
<evidence type="ECO:0000313" key="2">
    <source>
        <dbReference type="EMBL" id="KAG2083389.1"/>
    </source>
</evidence>
<dbReference type="GeneID" id="64704107"/>
<dbReference type="OrthoDB" id="2678440at2759"/>
<feature type="region of interest" description="Disordered" evidence="1">
    <location>
        <begin position="520"/>
        <end position="559"/>
    </location>
</feature>
<feature type="compositionally biased region" description="Basic residues" evidence="1">
    <location>
        <begin position="584"/>
        <end position="594"/>
    </location>
</feature>
<evidence type="ECO:0000256" key="1">
    <source>
        <dbReference type="SAM" id="MobiDB-lite"/>
    </source>
</evidence>
<dbReference type="Proteomes" id="UP000823399">
    <property type="component" value="Unassembled WGS sequence"/>
</dbReference>
<dbReference type="EMBL" id="JABBWM010000047">
    <property type="protein sequence ID" value="KAG2102580.1"/>
    <property type="molecule type" value="Genomic_DNA"/>
</dbReference>
<feature type="compositionally biased region" description="Low complexity" evidence="1">
    <location>
        <begin position="531"/>
        <end position="545"/>
    </location>
</feature>
<evidence type="ECO:0000313" key="3">
    <source>
        <dbReference type="EMBL" id="KAG2102580.1"/>
    </source>
</evidence>
<reference evidence="3" key="1">
    <citation type="journal article" date="2020" name="New Phytol.">
        <title>Comparative genomics reveals dynamic genome evolution in host specialist ectomycorrhizal fungi.</title>
        <authorList>
            <person name="Lofgren L.A."/>
            <person name="Nguyen N.H."/>
            <person name="Vilgalys R."/>
            <person name="Ruytinx J."/>
            <person name="Liao H.L."/>
            <person name="Branco S."/>
            <person name="Kuo A."/>
            <person name="LaButti K."/>
            <person name="Lipzen A."/>
            <person name="Andreopoulos W."/>
            <person name="Pangilinan J."/>
            <person name="Riley R."/>
            <person name="Hundley H."/>
            <person name="Na H."/>
            <person name="Barry K."/>
            <person name="Grigoriev I.V."/>
            <person name="Stajich J.E."/>
            <person name="Kennedy P.G."/>
        </authorList>
    </citation>
    <scope>NUCLEOTIDE SEQUENCE</scope>
    <source>
        <strain evidence="3">FC423</strain>
    </source>
</reference>
<dbReference type="AlphaFoldDB" id="A0A9P7JRB1"/>
<evidence type="ECO:0000313" key="4">
    <source>
        <dbReference type="Proteomes" id="UP000823399"/>
    </source>
</evidence>
<feature type="compositionally biased region" description="Basic and acidic residues" evidence="1">
    <location>
        <begin position="627"/>
        <end position="646"/>
    </location>
</feature>
<dbReference type="RefSeq" id="XP_041290258.1">
    <property type="nucleotide sequence ID" value="XM_041441848.1"/>
</dbReference>
<feature type="region of interest" description="Disordered" evidence="1">
    <location>
        <begin position="582"/>
        <end position="664"/>
    </location>
</feature>
<keyword evidence="4" id="KW-1185">Reference proteome</keyword>
<dbReference type="EMBL" id="JABBWM010000276">
    <property type="protein sequence ID" value="KAG2083389.1"/>
    <property type="molecule type" value="Genomic_DNA"/>
</dbReference>
<organism evidence="3 4">
    <name type="scientific">Suillus discolor</name>
    <dbReference type="NCBI Taxonomy" id="1912936"/>
    <lineage>
        <taxon>Eukaryota</taxon>
        <taxon>Fungi</taxon>
        <taxon>Dikarya</taxon>
        <taxon>Basidiomycota</taxon>
        <taxon>Agaricomycotina</taxon>
        <taxon>Agaricomycetes</taxon>
        <taxon>Agaricomycetidae</taxon>
        <taxon>Boletales</taxon>
        <taxon>Suillineae</taxon>
        <taxon>Suillaceae</taxon>
        <taxon>Suillus</taxon>
    </lineage>
</organism>
<comment type="caution">
    <text evidence="3">The sequence shown here is derived from an EMBL/GenBank/DDBJ whole genome shotgun (WGS) entry which is preliminary data.</text>
</comment>
<sequence>MAFSHHFDLQHFDQWWNESNPAHTNFSHIPTYRLGKFISDTRTYELFHDHELLAMIPAHYRNGLRFLNHDIICFQKLLQHPRPSYRPDLLQLKYEIFGRELLVLSKIREWFIQEVRSGCLADQPETWMSPIMNSFLAYMYYCGSVNPCHKSLMMNSVLDDPQTYDWYSWAEKQVVPGLWGRLPEHPEEYQAAMLQAIIAQIALEPHTESPGPCSEMWCKGMIDMMIQTRLEIESEVAVDKSEQEMPGKYMSNEAVRKARGRPKGVCNSIIVVPQMQSKSPMKLRSMNKSGCLSRLSALSISGDLVPEIPMTKDAKEMEELDQVLRLKTSPPDSLLAVATPTRKSGALADRNTLLDLASLNQAQPAKRLHVFLNKKPSEPSQTSSDFAAAAVAPSYVMELRSDYGTPSSNSPLCSEDLPYDMDVDQAVDVDSSLGHASLATPDSYPEDLPYDMDVDQAVDANSSLGHASLATPDSCLDLPGNDTSLPMASNHLEESVASIFTPPGTLLLSKDDLQMSAISSPSCSRMELERSLPIPSPSMSSSDESAQTPPITSKTSKGTLVFTKSHDTKFSYDSVTFIPTAPRSRVKSKSKSKSSSKVPIRAPPGQNNESQMLNKGKEKAKATCSKESQKSSLQERAKSKDERNMEISDESPMPHPGPSTRSKITETLPANMSKVAKSCQIAQESENRTWSDRFLTFFGYLGRDWAQSPALQNDIKLQVGKAMISRDVEKQIKNDMHVIVKYVYWMKKRRGAVKLQEQPEVGFKVLFELLQMRS</sequence>
<protein>
    <submittedName>
        <fullName evidence="3">Uncharacterized protein</fullName>
    </submittedName>
</protein>